<dbReference type="InterPro" id="IPR051043">
    <property type="entry name" value="Sulfatase_Mod_Factor_Kinase"/>
</dbReference>
<dbReference type="AlphaFoldDB" id="A0AAX7SUS2"/>
<dbReference type="GeneTree" id="ENSGT00390000008983"/>
<evidence type="ECO:0000256" key="3">
    <source>
        <dbReference type="SAM" id="MobiDB-lite"/>
    </source>
</evidence>
<name>A0AAX7SUS2_ASTCA</name>
<dbReference type="Pfam" id="PF03781">
    <property type="entry name" value="FGE-sulfatase"/>
    <property type="match status" value="1"/>
</dbReference>
<feature type="domain" description="Sulfatase-modifying factor enzyme-like" evidence="4">
    <location>
        <begin position="181"/>
        <end position="457"/>
    </location>
</feature>
<dbReference type="Ensembl" id="ENSACLT00000043917.1">
    <property type="protein sequence ID" value="ENSACLP00000048207.1"/>
    <property type="gene ID" value="ENSACLG00000001859.2"/>
</dbReference>
<comment type="subcellular location">
    <subcellularLocation>
        <location evidence="1">Endoplasmic reticulum lumen</location>
    </subcellularLocation>
</comment>
<dbReference type="InterPro" id="IPR042095">
    <property type="entry name" value="SUMF_sf"/>
</dbReference>
<dbReference type="InterPro" id="IPR005532">
    <property type="entry name" value="SUMF_dom"/>
</dbReference>
<keyword evidence="6" id="KW-1185">Reference proteome</keyword>
<reference evidence="6" key="2">
    <citation type="submission" date="2023-03" db="EMBL/GenBank/DDBJ databases">
        <authorList>
            <consortium name="Wellcome Sanger Institute Data Sharing"/>
        </authorList>
    </citation>
    <scope>NUCLEOTIDE SEQUENCE [LARGE SCALE GENOMIC DNA]</scope>
</reference>
<gene>
    <name evidence="5" type="primary">SUMF1</name>
</gene>
<sequence length="462" mass="50889">MSVSICQVGYQTPPLWGHLRPSRVWRPISPYHHFPCQWRTPSDIGALVVLCVRGWASRYTPAHSLAAAYRGLEPGARSGHFGGGVPPASRPGARSLRRSWLPAELTGASLQLPLASAPRLLSEPSSGTLLSSFRDSGAAAPLLVFLGLLCSGGLWMSGVLISSTPHSLFAYVNKNCTCSVQMVQISGGEFLMGTDNPGIPPDGEGPQRVVYVDSFNIDIHEVTNQQFQSFVLATGYVTEAEKFGDSFVFEGLLSEPVKSQVTQAVAAAPWWLPVKGASWRHPEGPDSNITDRLHHPVLHVSWIDAVAYCSWANKRLPTEAEWEYACRGGLKDRLYPWGNKLNPKGQHFANLWQGDFPTHNSGEDGYIKTSPVMSFPPNAFGLYDMVGNAWEWTADWWTVHHTTDPQRNPMGPPSGKDKVKKGGSYMCHRSYCYRYRCAARSQNTPDSSASNLGFRCVSQEQR</sequence>
<protein>
    <submittedName>
        <fullName evidence="5">Sulfatase modifying factor 1</fullName>
    </submittedName>
</protein>
<evidence type="ECO:0000313" key="6">
    <source>
        <dbReference type="Proteomes" id="UP000265100"/>
    </source>
</evidence>
<reference evidence="5" key="4">
    <citation type="submission" date="2025-09" db="UniProtKB">
        <authorList>
            <consortium name="Ensembl"/>
        </authorList>
    </citation>
    <scope>IDENTIFICATION</scope>
</reference>
<accession>A0AAX7SUS2</accession>
<reference evidence="5" key="3">
    <citation type="submission" date="2025-08" db="UniProtKB">
        <authorList>
            <consortium name="Ensembl"/>
        </authorList>
    </citation>
    <scope>IDENTIFICATION</scope>
</reference>
<dbReference type="PANTHER" id="PTHR23150">
    <property type="entry name" value="SULFATASE MODIFYING FACTOR 1, 2"/>
    <property type="match status" value="1"/>
</dbReference>
<dbReference type="GO" id="GO:0120147">
    <property type="term" value="F:formylglycine-generating oxidase activity"/>
    <property type="evidence" value="ECO:0007669"/>
    <property type="project" value="TreeGrafter"/>
</dbReference>
<proteinExistence type="inferred from homology"/>
<comment type="similarity">
    <text evidence="2">Belongs to the sulfatase-modifying factor family.</text>
</comment>
<dbReference type="Gene3D" id="3.90.1580.10">
    <property type="entry name" value="paralog of FGE (formylglycine-generating enzyme)"/>
    <property type="match status" value="1"/>
</dbReference>
<dbReference type="SUPFAM" id="SSF56436">
    <property type="entry name" value="C-type lectin-like"/>
    <property type="match status" value="1"/>
</dbReference>
<organism evidence="5 6">
    <name type="scientific">Astatotilapia calliptera</name>
    <name type="common">Eastern happy</name>
    <name type="synonym">Chromis callipterus</name>
    <dbReference type="NCBI Taxonomy" id="8154"/>
    <lineage>
        <taxon>Eukaryota</taxon>
        <taxon>Metazoa</taxon>
        <taxon>Chordata</taxon>
        <taxon>Craniata</taxon>
        <taxon>Vertebrata</taxon>
        <taxon>Euteleostomi</taxon>
        <taxon>Actinopterygii</taxon>
        <taxon>Neopterygii</taxon>
        <taxon>Teleostei</taxon>
        <taxon>Neoteleostei</taxon>
        <taxon>Acanthomorphata</taxon>
        <taxon>Ovalentaria</taxon>
        <taxon>Cichlomorphae</taxon>
        <taxon>Cichliformes</taxon>
        <taxon>Cichlidae</taxon>
        <taxon>African cichlids</taxon>
        <taxon>Pseudocrenilabrinae</taxon>
        <taxon>Haplochromini</taxon>
        <taxon>Astatotilapia</taxon>
    </lineage>
</organism>
<evidence type="ECO:0000256" key="1">
    <source>
        <dbReference type="ARBA" id="ARBA00004319"/>
    </source>
</evidence>
<evidence type="ECO:0000313" key="5">
    <source>
        <dbReference type="Ensembl" id="ENSACLP00000048207.1"/>
    </source>
</evidence>
<evidence type="ECO:0000256" key="2">
    <source>
        <dbReference type="ARBA" id="ARBA00005310"/>
    </source>
</evidence>
<evidence type="ECO:0000259" key="4">
    <source>
        <dbReference type="Pfam" id="PF03781"/>
    </source>
</evidence>
<dbReference type="Proteomes" id="UP000265100">
    <property type="component" value="Chromosome 5"/>
</dbReference>
<reference evidence="5 6" key="1">
    <citation type="submission" date="2018-05" db="EMBL/GenBank/DDBJ databases">
        <authorList>
            <person name="Datahose"/>
        </authorList>
    </citation>
    <scope>NUCLEOTIDE SEQUENCE</scope>
</reference>
<dbReference type="GO" id="GO:0005788">
    <property type="term" value="C:endoplasmic reticulum lumen"/>
    <property type="evidence" value="ECO:0007669"/>
    <property type="project" value="UniProtKB-SubCell"/>
</dbReference>
<dbReference type="InterPro" id="IPR016187">
    <property type="entry name" value="CTDL_fold"/>
</dbReference>
<dbReference type="PANTHER" id="PTHR23150:SF19">
    <property type="entry name" value="FORMYLGLYCINE-GENERATING ENZYME"/>
    <property type="match status" value="1"/>
</dbReference>
<feature type="region of interest" description="Disordered" evidence="3">
    <location>
        <begin position="402"/>
        <end position="421"/>
    </location>
</feature>